<sequence>AFYQLFTGSYVLEKCQNTPKDEVSDMAERILHVVPSHPIVKNIILHIGTNDVVKQQSEILKRDFTDPLNIVSSLNVEVFISGPLPPVRGGAVRFSRSLALNTWLSTACTSIFPALPMSSLCQGQETRGIKTRGRYNRTWKKCSHLCPHLK</sequence>
<evidence type="ECO:0008006" key="3">
    <source>
        <dbReference type="Google" id="ProtNLM"/>
    </source>
</evidence>
<organism evidence="1 2">
    <name type="scientific">Seriola dumerili</name>
    <name type="common">Greater amberjack</name>
    <name type="synonym">Caranx dumerili</name>
    <dbReference type="NCBI Taxonomy" id="41447"/>
    <lineage>
        <taxon>Eukaryota</taxon>
        <taxon>Metazoa</taxon>
        <taxon>Chordata</taxon>
        <taxon>Craniata</taxon>
        <taxon>Vertebrata</taxon>
        <taxon>Euteleostomi</taxon>
        <taxon>Actinopterygii</taxon>
        <taxon>Neopterygii</taxon>
        <taxon>Teleostei</taxon>
        <taxon>Neoteleostei</taxon>
        <taxon>Acanthomorphata</taxon>
        <taxon>Carangaria</taxon>
        <taxon>Carangiformes</taxon>
        <taxon>Carangidae</taxon>
        <taxon>Seriola</taxon>
    </lineage>
</organism>
<reference evidence="1" key="2">
    <citation type="submission" date="2025-09" db="UniProtKB">
        <authorList>
            <consortium name="Ensembl"/>
        </authorList>
    </citation>
    <scope>IDENTIFICATION</scope>
</reference>
<dbReference type="Gene3D" id="3.40.50.12690">
    <property type="match status" value="1"/>
</dbReference>
<protein>
    <recommendedName>
        <fullName evidence="3">SGNH hydrolase-type esterase domain-containing protein</fullName>
    </recommendedName>
</protein>
<dbReference type="GeneTree" id="ENSGT01050000245166"/>
<dbReference type="SUPFAM" id="SSF52266">
    <property type="entry name" value="SGNH hydrolase"/>
    <property type="match status" value="1"/>
</dbReference>
<dbReference type="Proteomes" id="UP000261420">
    <property type="component" value="Unplaced"/>
</dbReference>
<dbReference type="Gene3D" id="3.40.50.12700">
    <property type="match status" value="1"/>
</dbReference>
<keyword evidence="2" id="KW-1185">Reference proteome</keyword>
<reference evidence="1" key="1">
    <citation type="submission" date="2025-08" db="UniProtKB">
        <authorList>
            <consortium name="Ensembl"/>
        </authorList>
    </citation>
    <scope>IDENTIFICATION</scope>
</reference>
<name>A0A3B4VIK0_SERDU</name>
<accession>A0A3B4VIK0</accession>
<dbReference type="AlphaFoldDB" id="A0A3B4VIK0"/>
<proteinExistence type="predicted"/>
<evidence type="ECO:0000313" key="1">
    <source>
        <dbReference type="Ensembl" id="ENSSDUP00000030367.1"/>
    </source>
</evidence>
<evidence type="ECO:0000313" key="2">
    <source>
        <dbReference type="Proteomes" id="UP000261420"/>
    </source>
</evidence>
<dbReference type="Ensembl" id="ENSSDUT00000030893.1">
    <property type="protein sequence ID" value="ENSSDUP00000030367.1"/>
    <property type="gene ID" value="ENSSDUG00000021880.1"/>
</dbReference>